<comment type="caution">
    <text evidence="2">The sequence shown here is derived from an EMBL/GenBank/DDBJ whole genome shotgun (WGS) entry which is preliminary data.</text>
</comment>
<dbReference type="EMBL" id="JAUZVY010000002">
    <property type="protein sequence ID" value="MDP4528880.1"/>
    <property type="molecule type" value="Genomic_DNA"/>
</dbReference>
<dbReference type="Gene3D" id="3.20.20.100">
    <property type="entry name" value="NADP-dependent oxidoreductase domain"/>
    <property type="match status" value="1"/>
</dbReference>
<dbReference type="InterPro" id="IPR023210">
    <property type="entry name" value="NADP_OxRdtase_dom"/>
</dbReference>
<proteinExistence type="predicted"/>
<dbReference type="PRINTS" id="PR00069">
    <property type="entry name" value="ALDKETRDTASE"/>
</dbReference>
<dbReference type="InterPro" id="IPR050523">
    <property type="entry name" value="AKR_Detox_Biosynth"/>
</dbReference>
<dbReference type="RefSeq" id="WP_305944978.1">
    <property type="nucleotide sequence ID" value="NZ_JAUZVY010000002.1"/>
</dbReference>
<dbReference type="InterPro" id="IPR036812">
    <property type="entry name" value="NAD(P)_OxRdtase_dom_sf"/>
</dbReference>
<reference evidence="2 3" key="1">
    <citation type="submission" date="2023-08" db="EMBL/GenBank/DDBJ databases">
        <authorList>
            <person name="Joshi A."/>
            <person name="Thite S."/>
        </authorList>
    </citation>
    <scope>NUCLEOTIDE SEQUENCE [LARGE SCALE GENOMIC DNA]</scope>
    <source>
        <strain evidence="2 3">1E1</strain>
    </source>
</reference>
<dbReference type="SUPFAM" id="SSF51430">
    <property type="entry name" value="NAD(P)-linked oxidoreductase"/>
    <property type="match status" value="1"/>
</dbReference>
<dbReference type="PANTHER" id="PTHR43364:SF1">
    <property type="entry name" value="OXIDOREDUCTASE YDHF"/>
    <property type="match status" value="1"/>
</dbReference>
<evidence type="ECO:0000259" key="1">
    <source>
        <dbReference type="Pfam" id="PF00248"/>
    </source>
</evidence>
<evidence type="ECO:0000313" key="3">
    <source>
        <dbReference type="Proteomes" id="UP001236258"/>
    </source>
</evidence>
<protein>
    <submittedName>
        <fullName evidence="2">Aldo/keto reductase</fullName>
    </submittedName>
</protein>
<feature type="domain" description="NADP-dependent oxidoreductase" evidence="1">
    <location>
        <begin position="14"/>
        <end position="310"/>
    </location>
</feature>
<keyword evidence="3" id="KW-1185">Reference proteome</keyword>
<sequence length="321" mass="36136">MKFPLQAAFPAASRLVYGCMQLGGAWDNTEISNEQRQRAFAALDAAIDSGIYCFDHADIYTLGKSEQVFGDYLRQSGCAREHLFIQSKCGIRLAKDEQPGYYDFSPVHLERSVEASLQRLDCDYLDLLLLHRPDPLMEPERIAEVFNRMQQQGKVRAFGVSNMAWPQMKLLQRALEQPLLVNQLEMSLANYHWLEEGILTGMPAGSDCHFSAGTVEYCQLEHIQLQAWGSLAQGVFSGGRYPRNDAEQATAILVQRLAAAYQVSAEAVVLAWLMRHPAAIQPVIGTTSVRRIQACQQAMQVELSREHWYQLYTAVRAQPLP</sequence>
<name>A0ABT9GQ19_9GAMM</name>
<dbReference type="InterPro" id="IPR020471">
    <property type="entry name" value="AKR"/>
</dbReference>
<dbReference type="PANTHER" id="PTHR43364">
    <property type="entry name" value="NADH-SPECIFIC METHYLGLYOXAL REDUCTASE-RELATED"/>
    <property type="match status" value="1"/>
</dbReference>
<gene>
    <name evidence="2" type="ORF">Q3O59_07515</name>
</gene>
<organism evidence="2 3">
    <name type="scientific">Alkalimonas delamerensis</name>
    <dbReference type="NCBI Taxonomy" id="265981"/>
    <lineage>
        <taxon>Bacteria</taxon>
        <taxon>Pseudomonadati</taxon>
        <taxon>Pseudomonadota</taxon>
        <taxon>Gammaproteobacteria</taxon>
        <taxon>Alkalimonas</taxon>
    </lineage>
</organism>
<dbReference type="Pfam" id="PF00248">
    <property type="entry name" value="Aldo_ket_red"/>
    <property type="match status" value="1"/>
</dbReference>
<evidence type="ECO:0000313" key="2">
    <source>
        <dbReference type="EMBL" id="MDP4528880.1"/>
    </source>
</evidence>
<dbReference type="Proteomes" id="UP001236258">
    <property type="component" value="Unassembled WGS sequence"/>
</dbReference>
<accession>A0ABT9GQ19</accession>